<dbReference type="SUPFAM" id="SSF55729">
    <property type="entry name" value="Acyl-CoA N-acyltransferases (Nat)"/>
    <property type="match status" value="1"/>
</dbReference>
<evidence type="ECO:0000313" key="2">
    <source>
        <dbReference type="EMBL" id="MEQ2439296.1"/>
    </source>
</evidence>
<accession>A0ABV1DW97</accession>
<dbReference type="EC" id="2.-.-.-" evidence="2"/>
<reference evidence="2 3" key="1">
    <citation type="submission" date="2024-03" db="EMBL/GenBank/DDBJ databases">
        <title>Human intestinal bacterial collection.</title>
        <authorList>
            <person name="Pauvert C."/>
            <person name="Hitch T.C.A."/>
            <person name="Clavel T."/>
        </authorList>
    </citation>
    <scope>NUCLEOTIDE SEQUENCE [LARGE SCALE GENOMIC DNA]</scope>
    <source>
        <strain evidence="2 3">CLA-JM-H44</strain>
    </source>
</reference>
<dbReference type="InterPro" id="IPR016181">
    <property type="entry name" value="Acyl_CoA_acyltransferase"/>
</dbReference>
<dbReference type="EMBL" id="JBBMFD010000001">
    <property type="protein sequence ID" value="MEQ2439296.1"/>
    <property type="molecule type" value="Genomic_DNA"/>
</dbReference>
<dbReference type="PANTHER" id="PTHR43328:SF1">
    <property type="entry name" value="N-ACETYLTRANSFERASE DOMAIN-CONTAINING PROTEIN"/>
    <property type="match status" value="1"/>
</dbReference>
<protein>
    <submittedName>
        <fullName evidence="2">GNAT family protein</fullName>
        <ecNumber evidence="2">2.-.-.-</ecNumber>
    </submittedName>
</protein>
<dbReference type="Gene3D" id="3.40.630.30">
    <property type="match status" value="1"/>
</dbReference>
<dbReference type="CDD" id="cd04301">
    <property type="entry name" value="NAT_SF"/>
    <property type="match status" value="1"/>
</dbReference>
<keyword evidence="3" id="KW-1185">Reference proteome</keyword>
<evidence type="ECO:0000259" key="1">
    <source>
        <dbReference type="PROSITE" id="PS51186"/>
    </source>
</evidence>
<dbReference type="Pfam" id="PF13302">
    <property type="entry name" value="Acetyltransf_3"/>
    <property type="match status" value="1"/>
</dbReference>
<sequence>MEFLLRPWRESDIESVAKHADNKKIADNLRDAFPHPYRYEDAAAYVRSCLNAPEEKQCVRAIEVDGEAVGSIGVFVGEDVCCKSAEIGYWLAEEYWGNGIMSRAIRLLCEEAFARYDLVRIYAEPFAHNVGSKRALEKAGFELEGVLRRSIYKNGKVFDSCIYALLR</sequence>
<dbReference type="RefSeq" id="WP_349217573.1">
    <property type="nucleotide sequence ID" value="NZ_JBBMFD010000001.1"/>
</dbReference>
<dbReference type="Proteomes" id="UP001489509">
    <property type="component" value="Unassembled WGS sequence"/>
</dbReference>
<proteinExistence type="predicted"/>
<dbReference type="GO" id="GO:0016740">
    <property type="term" value="F:transferase activity"/>
    <property type="evidence" value="ECO:0007669"/>
    <property type="project" value="UniProtKB-KW"/>
</dbReference>
<name>A0ABV1DW97_9FIRM</name>
<dbReference type="InterPro" id="IPR000182">
    <property type="entry name" value="GNAT_dom"/>
</dbReference>
<evidence type="ECO:0000313" key="3">
    <source>
        <dbReference type="Proteomes" id="UP001489509"/>
    </source>
</evidence>
<dbReference type="PANTHER" id="PTHR43328">
    <property type="entry name" value="ACETYLTRANSFERASE-RELATED"/>
    <property type="match status" value="1"/>
</dbReference>
<comment type="caution">
    <text evidence="2">The sequence shown here is derived from an EMBL/GenBank/DDBJ whole genome shotgun (WGS) entry which is preliminary data.</text>
</comment>
<feature type="domain" description="N-acetyltransferase" evidence="1">
    <location>
        <begin position="11"/>
        <end position="167"/>
    </location>
</feature>
<organism evidence="2 3">
    <name type="scientific">Solibaculum intestinale</name>
    <dbReference type="NCBI Taxonomy" id="3133165"/>
    <lineage>
        <taxon>Bacteria</taxon>
        <taxon>Bacillati</taxon>
        <taxon>Bacillota</taxon>
        <taxon>Clostridia</taxon>
        <taxon>Eubacteriales</taxon>
        <taxon>Oscillospiraceae</taxon>
        <taxon>Solibaculum</taxon>
    </lineage>
</organism>
<dbReference type="PROSITE" id="PS51186">
    <property type="entry name" value="GNAT"/>
    <property type="match status" value="1"/>
</dbReference>
<keyword evidence="2" id="KW-0808">Transferase</keyword>
<gene>
    <name evidence="2" type="ORF">WMO26_00470</name>
</gene>